<dbReference type="GO" id="GO:0005096">
    <property type="term" value="F:GTPase activator activity"/>
    <property type="evidence" value="ECO:0007669"/>
    <property type="project" value="TreeGrafter"/>
</dbReference>
<dbReference type="OrthoDB" id="2357150at2759"/>
<evidence type="ECO:0000313" key="4">
    <source>
        <dbReference type="Proteomes" id="UP001149163"/>
    </source>
</evidence>
<protein>
    <submittedName>
        <fullName evidence="3">Ran-specific GTPase-activating protein 1</fullName>
    </submittedName>
</protein>
<evidence type="ECO:0000313" key="3">
    <source>
        <dbReference type="EMBL" id="KAJ5160039.1"/>
    </source>
</evidence>
<dbReference type="Pfam" id="PF00638">
    <property type="entry name" value="Ran_BP1"/>
    <property type="match status" value="1"/>
</dbReference>
<dbReference type="Gene3D" id="2.30.29.30">
    <property type="entry name" value="Pleckstrin-homology domain (PH domain)/Phosphotyrosine-binding domain (PTB)"/>
    <property type="match status" value="1"/>
</dbReference>
<evidence type="ECO:0000259" key="2">
    <source>
        <dbReference type="PROSITE" id="PS50196"/>
    </source>
</evidence>
<dbReference type="GeneID" id="81428344"/>
<dbReference type="GO" id="GO:0005643">
    <property type="term" value="C:nuclear pore"/>
    <property type="evidence" value="ECO:0007669"/>
    <property type="project" value="TreeGrafter"/>
</dbReference>
<feature type="region of interest" description="Disordered" evidence="1">
    <location>
        <begin position="1"/>
        <end position="100"/>
    </location>
</feature>
<accession>A0A9W9LJS0</accession>
<dbReference type="InterPro" id="IPR045256">
    <property type="entry name" value="RanBP1_RanBD"/>
</dbReference>
<dbReference type="InterPro" id="IPR045255">
    <property type="entry name" value="RanBP1-like"/>
</dbReference>
<comment type="caution">
    <text evidence="3">The sequence shown here is derived from an EMBL/GenBank/DDBJ whole genome shotgun (WGS) entry which is preliminary data.</text>
</comment>
<reference evidence="3" key="2">
    <citation type="journal article" date="2023" name="IMA Fungus">
        <title>Comparative genomic study of the Penicillium genus elucidates a diverse pangenome and 15 lateral gene transfer events.</title>
        <authorList>
            <person name="Petersen C."/>
            <person name="Sorensen T."/>
            <person name="Nielsen M.R."/>
            <person name="Sondergaard T.E."/>
            <person name="Sorensen J.L."/>
            <person name="Fitzpatrick D.A."/>
            <person name="Frisvad J.C."/>
            <person name="Nielsen K.L."/>
        </authorList>
    </citation>
    <scope>NUCLEOTIDE SEQUENCE</scope>
    <source>
        <strain evidence="3">IBT 26290</strain>
    </source>
</reference>
<keyword evidence="4" id="KW-1185">Reference proteome</keyword>
<feature type="domain" description="RanBD1" evidence="2">
    <location>
        <begin position="112"/>
        <end position="243"/>
    </location>
</feature>
<proteinExistence type="predicted"/>
<sequence length="249" mass="27816">MSDVAETKPDPTTQAPEADKPETATTGEGEKSITETATQKASEAAETAKDAAVKTSDTVFSMFGGGPKKEEKKPQEEEENDRSGSAKAQKEEKEEDVEADKVVADAGWVQKEMKEVVEIKTHEELEAQVFKMRAKLFKFDPESKEWKERGTGDVRLLKHKENQKTRLVMRRDKTLKVCANHYVVPEMKLSPNVGSDRSWVWNTTADVSEGEPEKQTLAIRFANSDNANLFKDAFEKAQQENGKVFGSSE</sequence>
<feature type="compositionally biased region" description="Basic and acidic residues" evidence="1">
    <location>
        <begin position="17"/>
        <end position="33"/>
    </location>
</feature>
<dbReference type="FunFam" id="2.30.29.30:FF:000312">
    <property type="entry name" value="Ran binding protein 1"/>
    <property type="match status" value="1"/>
</dbReference>
<dbReference type="PROSITE" id="PS50196">
    <property type="entry name" value="RANBD1"/>
    <property type="match status" value="1"/>
</dbReference>
<dbReference type="InterPro" id="IPR000156">
    <property type="entry name" value="Ran_bind_dom"/>
</dbReference>
<dbReference type="CDD" id="cd13179">
    <property type="entry name" value="RanBD_RanBP1"/>
    <property type="match status" value="1"/>
</dbReference>
<dbReference type="PANTHER" id="PTHR23138:SF87">
    <property type="entry name" value="E3 SUMO-PROTEIN LIGASE RANBP2"/>
    <property type="match status" value="1"/>
</dbReference>
<organism evidence="3 4">
    <name type="scientific">Penicillium canariense</name>
    <dbReference type="NCBI Taxonomy" id="189055"/>
    <lineage>
        <taxon>Eukaryota</taxon>
        <taxon>Fungi</taxon>
        <taxon>Dikarya</taxon>
        <taxon>Ascomycota</taxon>
        <taxon>Pezizomycotina</taxon>
        <taxon>Eurotiomycetes</taxon>
        <taxon>Eurotiomycetidae</taxon>
        <taxon>Eurotiales</taxon>
        <taxon>Aspergillaceae</taxon>
        <taxon>Penicillium</taxon>
    </lineage>
</organism>
<dbReference type="SUPFAM" id="SSF50729">
    <property type="entry name" value="PH domain-like"/>
    <property type="match status" value="1"/>
</dbReference>
<dbReference type="RefSeq" id="XP_056541597.1">
    <property type="nucleotide sequence ID" value="XM_056689168.1"/>
</dbReference>
<feature type="compositionally biased region" description="Basic and acidic residues" evidence="1">
    <location>
        <begin position="67"/>
        <end position="92"/>
    </location>
</feature>
<reference evidence="3" key="1">
    <citation type="submission" date="2022-11" db="EMBL/GenBank/DDBJ databases">
        <authorList>
            <person name="Petersen C."/>
        </authorList>
    </citation>
    <scope>NUCLEOTIDE SEQUENCE</scope>
    <source>
        <strain evidence="3">IBT 26290</strain>
    </source>
</reference>
<dbReference type="GO" id="GO:0006913">
    <property type="term" value="P:nucleocytoplasmic transport"/>
    <property type="evidence" value="ECO:0007669"/>
    <property type="project" value="InterPro"/>
</dbReference>
<dbReference type="PANTHER" id="PTHR23138">
    <property type="entry name" value="RAN BINDING PROTEIN"/>
    <property type="match status" value="1"/>
</dbReference>
<gene>
    <name evidence="3" type="ORF">N7482_007043</name>
</gene>
<dbReference type="Proteomes" id="UP001149163">
    <property type="component" value="Unassembled WGS sequence"/>
</dbReference>
<dbReference type="InterPro" id="IPR011993">
    <property type="entry name" value="PH-like_dom_sf"/>
</dbReference>
<dbReference type="GO" id="GO:0005737">
    <property type="term" value="C:cytoplasm"/>
    <property type="evidence" value="ECO:0007669"/>
    <property type="project" value="TreeGrafter"/>
</dbReference>
<evidence type="ECO:0000256" key="1">
    <source>
        <dbReference type="SAM" id="MobiDB-lite"/>
    </source>
</evidence>
<dbReference type="SMART" id="SM00160">
    <property type="entry name" value="RanBD"/>
    <property type="match status" value="1"/>
</dbReference>
<dbReference type="EMBL" id="JAPQKN010000004">
    <property type="protein sequence ID" value="KAJ5160039.1"/>
    <property type="molecule type" value="Genomic_DNA"/>
</dbReference>
<dbReference type="AlphaFoldDB" id="A0A9W9LJS0"/>
<name>A0A9W9LJS0_9EURO</name>